<keyword evidence="4" id="KW-1185">Reference proteome</keyword>
<feature type="compositionally biased region" description="Polar residues" evidence="2">
    <location>
        <begin position="549"/>
        <end position="572"/>
    </location>
</feature>
<evidence type="ECO:0000313" key="3">
    <source>
        <dbReference type="EMBL" id="KAL3795120.1"/>
    </source>
</evidence>
<feature type="region of interest" description="Disordered" evidence="2">
    <location>
        <begin position="519"/>
        <end position="538"/>
    </location>
</feature>
<evidence type="ECO:0000313" key="4">
    <source>
        <dbReference type="Proteomes" id="UP001530400"/>
    </source>
</evidence>
<feature type="compositionally biased region" description="Acidic residues" evidence="2">
    <location>
        <begin position="427"/>
        <end position="436"/>
    </location>
</feature>
<name>A0ABD3QAE7_9STRA</name>
<reference evidence="3 4" key="1">
    <citation type="submission" date="2024-10" db="EMBL/GenBank/DDBJ databases">
        <title>Updated reference genomes for cyclostephanoid diatoms.</title>
        <authorList>
            <person name="Roberts W.R."/>
            <person name="Alverson A.J."/>
        </authorList>
    </citation>
    <scope>NUCLEOTIDE SEQUENCE [LARGE SCALE GENOMIC DNA]</scope>
    <source>
        <strain evidence="3 4">AJA010-31</strain>
    </source>
</reference>
<feature type="compositionally biased region" description="Basic and acidic residues" evidence="2">
    <location>
        <begin position="437"/>
        <end position="446"/>
    </location>
</feature>
<feature type="compositionally biased region" description="Basic and acidic residues" evidence="2">
    <location>
        <begin position="577"/>
        <end position="589"/>
    </location>
</feature>
<feature type="compositionally biased region" description="Low complexity" evidence="2">
    <location>
        <begin position="611"/>
        <end position="620"/>
    </location>
</feature>
<sequence length="620" mass="69375">MQLRKYTPDPKWTTRCNGKYQIVANDPALLLSDGVDYTNLIQVAIKSTERTDTFIEELRTFGEIFAPEHRFQLGEICQVMPNLTEQPLQADGDNKGGENEPWESAHAQVGFNIQEEVIGLKQAIETLTKALTAKESLTAPLTTVTATSNGEVSPVSSISIAELTVAIHDAFEKAYNEGGFLYKATEEDNKRLADCIVEMLRDSINTTTPIMQETVRESVEEGSIHIQQKVMESIQDTSSGLLRMITNPSKEHAGEIALITKSHLAPYFETLAKAVSRLAVLLEVATNSPEHAALGNAQLGITPTYTLLMDIKQLLRTIQYQISSGQKALNRAVMDIETSLAQEIRINNENEAMARDYTRRLMKMKHTTLQRIKNQSGVTNNQAMVDLIEQGLDLQIKFQDNGSLTNPDEWRIRESMNNSEYESQNQEPDDVIEEEKEPSIAKRKSPEIQPVMEAHCKSVAEIQEELEALEEAEVEMAIKMSMQDLEIQPLDDLQSQIAEEAHDTKPAALSNEELAKMKKHEEDHLAQEQVRRQEEQEQIERDVAELIPENTSILNKNEKGTVSAQEENTNSPAAKVQESKGDHAYKEEVVPGTPLMKMNPNVVTPKDLKTKLQTTSSTTP</sequence>
<proteinExistence type="predicted"/>
<feature type="compositionally biased region" description="Polar residues" evidence="2">
    <location>
        <begin position="415"/>
        <end position="426"/>
    </location>
</feature>
<organism evidence="3 4">
    <name type="scientific">Cyclotella atomus</name>
    <dbReference type="NCBI Taxonomy" id="382360"/>
    <lineage>
        <taxon>Eukaryota</taxon>
        <taxon>Sar</taxon>
        <taxon>Stramenopiles</taxon>
        <taxon>Ochrophyta</taxon>
        <taxon>Bacillariophyta</taxon>
        <taxon>Coscinodiscophyceae</taxon>
        <taxon>Thalassiosirophycidae</taxon>
        <taxon>Stephanodiscales</taxon>
        <taxon>Stephanodiscaceae</taxon>
        <taxon>Cyclotella</taxon>
    </lineage>
</organism>
<dbReference type="Proteomes" id="UP001530400">
    <property type="component" value="Unassembled WGS sequence"/>
</dbReference>
<gene>
    <name evidence="3" type="ORF">ACHAWO_003821</name>
</gene>
<feature type="coiled-coil region" evidence="1">
    <location>
        <begin position="452"/>
        <end position="479"/>
    </location>
</feature>
<dbReference type="AlphaFoldDB" id="A0ABD3QAE7"/>
<comment type="caution">
    <text evidence="3">The sequence shown here is derived from an EMBL/GenBank/DDBJ whole genome shotgun (WGS) entry which is preliminary data.</text>
</comment>
<feature type="region of interest" description="Disordered" evidence="2">
    <location>
        <begin position="415"/>
        <end position="448"/>
    </location>
</feature>
<evidence type="ECO:0000256" key="1">
    <source>
        <dbReference type="SAM" id="Coils"/>
    </source>
</evidence>
<keyword evidence="1" id="KW-0175">Coiled coil</keyword>
<feature type="region of interest" description="Disordered" evidence="2">
    <location>
        <begin position="545"/>
        <end position="620"/>
    </location>
</feature>
<dbReference type="EMBL" id="JALLPJ020000333">
    <property type="protein sequence ID" value="KAL3795120.1"/>
    <property type="molecule type" value="Genomic_DNA"/>
</dbReference>
<evidence type="ECO:0000256" key="2">
    <source>
        <dbReference type="SAM" id="MobiDB-lite"/>
    </source>
</evidence>
<protein>
    <submittedName>
        <fullName evidence="3">Uncharacterized protein</fullName>
    </submittedName>
</protein>
<accession>A0ABD3QAE7</accession>